<organism evidence="8 9">
    <name type="scientific">Caulobacter segnis</name>
    <dbReference type="NCBI Taxonomy" id="88688"/>
    <lineage>
        <taxon>Bacteria</taxon>
        <taxon>Pseudomonadati</taxon>
        <taxon>Pseudomonadota</taxon>
        <taxon>Alphaproteobacteria</taxon>
        <taxon>Caulobacterales</taxon>
        <taxon>Caulobacteraceae</taxon>
        <taxon>Caulobacter</taxon>
    </lineage>
</organism>
<feature type="coiled-coil region" evidence="4">
    <location>
        <begin position="259"/>
        <end position="292"/>
    </location>
</feature>
<evidence type="ECO:0000313" key="9">
    <source>
        <dbReference type="Proteomes" id="UP001057520"/>
    </source>
</evidence>
<name>A0ABY4ZRK9_9CAUL</name>
<evidence type="ECO:0000259" key="6">
    <source>
        <dbReference type="PROSITE" id="PS50111"/>
    </source>
</evidence>
<protein>
    <submittedName>
        <fullName evidence="8">Methyl-accepting chemotaxis protein</fullName>
    </submittedName>
</protein>
<sequence length="601" mass="63313">MLRTVKARLLAMVGGLAVCVVVVGGAGMIAANHANGALDTTINDRVVPLEQIKSVSDRFAVDIVDSTWKAGSGQIAMDIAAARERSARQEIQRQWSAYMATTLTPEEAGIAAAAAKKMQAADPALNALQAILDRGDQAELETFARQRLYTTIDPITGELQKLVDLQIRVSKENGVAAARFASRTRAVVSALAFAALAMTVYAFVFVVRGVSAPLDQLSGQMRRLAGGDLAVEVLGLSRRDEVGLMSQAVQVFKDNGLKARALEGEAAAMRADAETQRERSEAERQRNAAEQAAVVAALAANLDRLAKGDLTTRIEADFQGQYAQLKSDFNTAVESLREVMRVVSTATSVIQGGSNEIASASQDLARRTEQQAASLEETAAALDQITATVKRGAGTADEAKASVSSARNESEKSGVLMGQAVDAMGEIEESAGRISQIIGVIDEIAFQTNLLALNAGVEAARAGEAGRGFAVVAQEVRALAQRSADAAKEIKALITASGSQVERGVRLVGETGSALSSIVNKIADIDTVIGETSRAAQEQSSSLSQVNVAVNQMDQVTQQNAAMVEEATAASENLRSEAQRLAQLIARFRTELHGDRPALAA</sequence>
<dbReference type="Proteomes" id="UP001057520">
    <property type="component" value="Chromosome"/>
</dbReference>
<feature type="coiled-coil region" evidence="4">
    <location>
        <begin position="358"/>
        <end position="385"/>
    </location>
</feature>
<feature type="coiled-coil region" evidence="4">
    <location>
        <begin position="564"/>
        <end position="591"/>
    </location>
</feature>
<feature type="domain" description="HAMP" evidence="7">
    <location>
        <begin position="289"/>
        <end position="341"/>
    </location>
</feature>
<dbReference type="Gene3D" id="1.10.287.950">
    <property type="entry name" value="Methyl-accepting chemotaxis protein"/>
    <property type="match status" value="1"/>
</dbReference>
<evidence type="ECO:0000313" key="8">
    <source>
        <dbReference type="EMBL" id="USQ95019.1"/>
    </source>
</evidence>
<dbReference type="PRINTS" id="PR00260">
    <property type="entry name" value="CHEMTRNSDUCR"/>
</dbReference>
<keyword evidence="3" id="KW-0807">Transducer</keyword>
<dbReference type="InterPro" id="IPR004090">
    <property type="entry name" value="Chemotax_Me-accpt_rcpt"/>
</dbReference>
<dbReference type="Pfam" id="PF12729">
    <property type="entry name" value="4HB_MCP_1"/>
    <property type="match status" value="1"/>
</dbReference>
<dbReference type="Pfam" id="PF00015">
    <property type="entry name" value="MCPsignal"/>
    <property type="match status" value="1"/>
</dbReference>
<dbReference type="InterPro" id="IPR003660">
    <property type="entry name" value="HAMP_dom"/>
</dbReference>
<keyword evidence="9" id="KW-1185">Reference proteome</keyword>
<dbReference type="SMART" id="SM00304">
    <property type="entry name" value="HAMP"/>
    <property type="match status" value="2"/>
</dbReference>
<dbReference type="SUPFAM" id="SSF158472">
    <property type="entry name" value="HAMP domain-like"/>
    <property type="match status" value="1"/>
</dbReference>
<keyword evidence="5" id="KW-0812">Transmembrane</keyword>
<dbReference type="InterPro" id="IPR051310">
    <property type="entry name" value="MCP_chemotaxis"/>
</dbReference>
<dbReference type="Gene3D" id="6.10.340.10">
    <property type="match status" value="1"/>
</dbReference>
<feature type="transmembrane region" description="Helical" evidence="5">
    <location>
        <begin position="186"/>
        <end position="207"/>
    </location>
</feature>
<dbReference type="Pfam" id="PF18947">
    <property type="entry name" value="HAMP_2"/>
    <property type="match status" value="1"/>
</dbReference>
<evidence type="ECO:0000256" key="3">
    <source>
        <dbReference type="PROSITE-ProRule" id="PRU00284"/>
    </source>
</evidence>
<evidence type="ECO:0000256" key="5">
    <source>
        <dbReference type="SAM" id="Phobius"/>
    </source>
</evidence>
<dbReference type="SUPFAM" id="SSF58104">
    <property type="entry name" value="Methyl-accepting chemotaxis protein (MCP) signaling domain"/>
    <property type="match status" value="1"/>
</dbReference>
<dbReference type="CDD" id="cd06225">
    <property type="entry name" value="HAMP"/>
    <property type="match status" value="1"/>
</dbReference>
<dbReference type="EMBL" id="CP096040">
    <property type="protein sequence ID" value="USQ95019.1"/>
    <property type="molecule type" value="Genomic_DNA"/>
</dbReference>
<dbReference type="PANTHER" id="PTHR43531:SF11">
    <property type="entry name" value="METHYL-ACCEPTING CHEMOTAXIS PROTEIN 3"/>
    <property type="match status" value="1"/>
</dbReference>
<accession>A0ABY4ZRK9</accession>
<dbReference type="PROSITE" id="PS50885">
    <property type="entry name" value="HAMP"/>
    <property type="match status" value="2"/>
</dbReference>
<dbReference type="PROSITE" id="PS50111">
    <property type="entry name" value="CHEMOTAXIS_TRANSDUC_2"/>
    <property type="match status" value="1"/>
</dbReference>
<evidence type="ECO:0000256" key="2">
    <source>
        <dbReference type="ARBA" id="ARBA00029447"/>
    </source>
</evidence>
<keyword evidence="1" id="KW-0145">Chemotaxis</keyword>
<keyword evidence="5" id="KW-0472">Membrane</keyword>
<feature type="domain" description="HAMP" evidence="7">
    <location>
        <begin position="208"/>
        <end position="261"/>
    </location>
</feature>
<feature type="domain" description="Methyl-accepting transducer" evidence="6">
    <location>
        <begin position="346"/>
        <end position="575"/>
    </location>
</feature>
<comment type="similarity">
    <text evidence="2">Belongs to the methyl-accepting chemotaxis (MCP) protein family.</text>
</comment>
<evidence type="ECO:0000256" key="4">
    <source>
        <dbReference type="SAM" id="Coils"/>
    </source>
</evidence>
<gene>
    <name evidence="8" type="ORF">MZV50_21025</name>
</gene>
<evidence type="ECO:0000259" key="7">
    <source>
        <dbReference type="PROSITE" id="PS50885"/>
    </source>
</evidence>
<evidence type="ECO:0000256" key="1">
    <source>
        <dbReference type="ARBA" id="ARBA00022500"/>
    </source>
</evidence>
<keyword evidence="4" id="KW-0175">Coiled coil</keyword>
<reference evidence="8 9" key="1">
    <citation type="submission" date="2022-04" db="EMBL/GenBank/DDBJ databases">
        <title>Genome sequence of soybean root-associated Caulobacter segnis RL271.</title>
        <authorList>
            <person name="Longley R."/>
            <person name="Bonito G."/>
            <person name="Trigodet F."/>
            <person name="Crosson S."/>
            <person name="Fiebig A."/>
        </authorList>
    </citation>
    <scope>NUCLEOTIDE SEQUENCE [LARGE SCALE GENOMIC DNA]</scope>
    <source>
        <strain evidence="8 9">RL271</strain>
    </source>
</reference>
<dbReference type="SMART" id="SM00283">
    <property type="entry name" value="MA"/>
    <property type="match status" value="1"/>
</dbReference>
<dbReference type="InterPro" id="IPR024478">
    <property type="entry name" value="HlyB_4HB_MCP"/>
</dbReference>
<proteinExistence type="inferred from homology"/>
<dbReference type="PANTHER" id="PTHR43531">
    <property type="entry name" value="PROTEIN ICFG"/>
    <property type="match status" value="1"/>
</dbReference>
<dbReference type="CDD" id="cd11386">
    <property type="entry name" value="MCP_signal"/>
    <property type="match status" value="1"/>
</dbReference>
<dbReference type="Pfam" id="PF00672">
    <property type="entry name" value="HAMP"/>
    <property type="match status" value="1"/>
</dbReference>
<keyword evidence="5" id="KW-1133">Transmembrane helix</keyword>
<dbReference type="InterPro" id="IPR004089">
    <property type="entry name" value="MCPsignal_dom"/>
</dbReference>